<proteinExistence type="predicted"/>
<dbReference type="InterPro" id="IPR011990">
    <property type="entry name" value="TPR-like_helical_dom_sf"/>
</dbReference>
<feature type="repeat" description="TPR" evidence="7">
    <location>
        <begin position="64"/>
        <end position="97"/>
    </location>
</feature>
<dbReference type="PROSITE" id="PS50005">
    <property type="entry name" value="TPR"/>
    <property type="match status" value="1"/>
</dbReference>
<evidence type="ECO:0000256" key="7">
    <source>
        <dbReference type="PROSITE-ProRule" id="PRU00339"/>
    </source>
</evidence>
<dbReference type="InterPro" id="IPR052097">
    <property type="entry name" value="SET-MYND_domain_protein"/>
</dbReference>
<dbReference type="PROSITE" id="PS01360">
    <property type="entry name" value="ZF_MYND_1"/>
    <property type="match status" value="1"/>
</dbReference>
<evidence type="ECO:0000256" key="5">
    <source>
        <dbReference type="ARBA" id="ARBA00022771"/>
    </source>
</evidence>
<dbReference type="InterPro" id="IPR046341">
    <property type="entry name" value="SET_dom_sf"/>
</dbReference>
<evidence type="ECO:0000256" key="8">
    <source>
        <dbReference type="SAM" id="MobiDB-lite"/>
    </source>
</evidence>
<feature type="compositionally biased region" description="Gly residues" evidence="8">
    <location>
        <begin position="303"/>
        <end position="313"/>
    </location>
</feature>
<dbReference type="SUPFAM" id="SSF48452">
    <property type="entry name" value="TPR-like"/>
    <property type="match status" value="1"/>
</dbReference>
<dbReference type="EMBL" id="BRXU01000013">
    <property type="protein sequence ID" value="GLC55606.1"/>
    <property type="molecule type" value="Genomic_DNA"/>
</dbReference>
<protein>
    <recommendedName>
        <fullName evidence="9">MYND-type domain-containing protein</fullName>
    </recommendedName>
</protein>
<name>A0A9W6F4P9_9CHLO</name>
<evidence type="ECO:0000256" key="1">
    <source>
        <dbReference type="ARBA" id="ARBA00022603"/>
    </source>
</evidence>
<reference evidence="10 11" key="1">
    <citation type="journal article" date="2023" name="Commun. Biol.">
        <title>Reorganization of the ancestral sex-determining regions during the evolution of trioecy in Pleodorina starrii.</title>
        <authorList>
            <person name="Takahashi K."/>
            <person name="Suzuki S."/>
            <person name="Kawai-Toyooka H."/>
            <person name="Yamamoto K."/>
            <person name="Hamaji T."/>
            <person name="Ootsuki R."/>
            <person name="Yamaguchi H."/>
            <person name="Kawachi M."/>
            <person name="Higashiyama T."/>
            <person name="Nozaki H."/>
        </authorList>
    </citation>
    <scope>NUCLEOTIDE SEQUENCE [LARGE SCALE GENOMIC DNA]</scope>
    <source>
        <strain evidence="10 11">NIES-4479</strain>
    </source>
</reference>
<dbReference type="GO" id="GO:0005634">
    <property type="term" value="C:nucleus"/>
    <property type="evidence" value="ECO:0007669"/>
    <property type="project" value="TreeGrafter"/>
</dbReference>
<keyword evidence="3" id="KW-0949">S-adenosyl-L-methionine</keyword>
<dbReference type="SMART" id="SM00028">
    <property type="entry name" value="TPR"/>
    <property type="match status" value="2"/>
</dbReference>
<dbReference type="PANTHER" id="PTHR46165:SF2">
    <property type="entry name" value="SET AND MYND DOMAIN-CONTAINING PROTEIN 4"/>
    <property type="match status" value="1"/>
</dbReference>
<accession>A0A9W6F4P9</accession>
<keyword evidence="4" id="KW-0479">Metal-binding</keyword>
<feature type="domain" description="MYND-type" evidence="9">
    <location>
        <begin position="397"/>
        <end position="440"/>
    </location>
</feature>
<keyword evidence="5" id="KW-0863">Zinc-finger</keyword>
<dbReference type="GO" id="GO:0032259">
    <property type="term" value="P:methylation"/>
    <property type="evidence" value="ECO:0007669"/>
    <property type="project" value="UniProtKB-KW"/>
</dbReference>
<keyword evidence="7" id="KW-0802">TPR repeat</keyword>
<keyword evidence="2" id="KW-0808">Transferase</keyword>
<dbReference type="PANTHER" id="PTHR46165">
    <property type="entry name" value="SET AND MYND DOMAIN-CONTAINING PROTEIN 4"/>
    <property type="match status" value="1"/>
</dbReference>
<feature type="compositionally biased region" description="Acidic residues" evidence="8">
    <location>
        <begin position="584"/>
        <end position="633"/>
    </location>
</feature>
<feature type="region of interest" description="Disordered" evidence="8">
    <location>
        <begin position="215"/>
        <end position="261"/>
    </location>
</feature>
<keyword evidence="1" id="KW-0489">Methyltransferase</keyword>
<dbReference type="AlphaFoldDB" id="A0A9W6F4P9"/>
<keyword evidence="11" id="KW-1185">Reference proteome</keyword>
<evidence type="ECO:0000256" key="3">
    <source>
        <dbReference type="ARBA" id="ARBA00022691"/>
    </source>
</evidence>
<gene>
    <name evidence="10" type="primary">PLESTBF000494</name>
    <name evidence="10" type="ORF">PLESTB_001006000</name>
</gene>
<dbReference type="GO" id="GO:0008168">
    <property type="term" value="F:methyltransferase activity"/>
    <property type="evidence" value="ECO:0007669"/>
    <property type="project" value="UniProtKB-KW"/>
</dbReference>
<comment type="caution">
    <text evidence="10">The sequence shown here is derived from an EMBL/GenBank/DDBJ whole genome shotgun (WGS) entry which is preliminary data.</text>
</comment>
<dbReference type="GO" id="GO:0008270">
    <property type="term" value="F:zinc ion binding"/>
    <property type="evidence" value="ECO:0007669"/>
    <property type="project" value="UniProtKB-KW"/>
</dbReference>
<feature type="compositionally biased region" description="Low complexity" evidence="8">
    <location>
        <begin position="132"/>
        <end position="161"/>
    </location>
</feature>
<dbReference type="InterPro" id="IPR019734">
    <property type="entry name" value="TPR_rpt"/>
</dbReference>
<feature type="compositionally biased region" description="Low complexity" evidence="8">
    <location>
        <begin position="1063"/>
        <end position="1080"/>
    </location>
</feature>
<dbReference type="Gene3D" id="2.170.270.10">
    <property type="entry name" value="SET domain"/>
    <property type="match status" value="1"/>
</dbReference>
<dbReference type="SUPFAM" id="SSF82199">
    <property type="entry name" value="SET domain"/>
    <property type="match status" value="1"/>
</dbReference>
<evidence type="ECO:0000259" key="9">
    <source>
        <dbReference type="PROSITE" id="PS01360"/>
    </source>
</evidence>
<feature type="compositionally biased region" description="Basic and acidic residues" evidence="8">
    <location>
        <begin position="485"/>
        <end position="494"/>
    </location>
</feature>
<evidence type="ECO:0000313" key="11">
    <source>
        <dbReference type="Proteomes" id="UP001165080"/>
    </source>
</evidence>
<evidence type="ECO:0000256" key="4">
    <source>
        <dbReference type="ARBA" id="ARBA00022723"/>
    </source>
</evidence>
<feature type="region of interest" description="Disordered" evidence="8">
    <location>
        <begin position="818"/>
        <end position="842"/>
    </location>
</feature>
<keyword evidence="6" id="KW-0862">Zinc</keyword>
<feature type="region of interest" description="Disordered" evidence="8">
    <location>
        <begin position="581"/>
        <end position="654"/>
    </location>
</feature>
<dbReference type="Gene3D" id="1.25.40.10">
    <property type="entry name" value="Tetratricopeptide repeat domain"/>
    <property type="match status" value="2"/>
</dbReference>
<feature type="region of interest" description="Disordered" evidence="8">
    <location>
        <begin position="1058"/>
        <end position="1098"/>
    </location>
</feature>
<feature type="compositionally biased region" description="Basic and acidic residues" evidence="8">
    <location>
        <begin position="634"/>
        <end position="644"/>
    </location>
</feature>
<dbReference type="InterPro" id="IPR002893">
    <property type="entry name" value="Znf_MYND"/>
</dbReference>
<organism evidence="10 11">
    <name type="scientific">Pleodorina starrii</name>
    <dbReference type="NCBI Taxonomy" id="330485"/>
    <lineage>
        <taxon>Eukaryota</taxon>
        <taxon>Viridiplantae</taxon>
        <taxon>Chlorophyta</taxon>
        <taxon>core chlorophytes</taxon>
        <taxon>Chlorophyceae</taxon>
        <taxon>CS clade</taxon>
        <taxon>Chlamydomonadales</taxon>
        <taxon>Volvocaceae</taxon>
        <taxon>Pleodorina</taxon>
    </lineage>
</organism>
<feature type="region of interest" description="Disordered" evidence="8">
    <location>
        <begin position="124"/>
        <end position="161"/>
    </location>
</feature>
<evidence type="ECO:0000256" key="6">
    <source>
        <dbReference type="ARBA" id="ARBA00022833"/>
    </source>
</evidence>
<feature type="region of interest" description="Disordered" evidence="8">
    <location>
        <begin position="282"/>
        <end position="314"/>
    </location>
</feature>
<dbReference type="GO" id="GO:0005737">
    <property type="term" value="C:cytoplasm"/>
    <property type="evidence" value="ECO:0007669"/>
    <property type="project" value="TreeGrafter"/>
</dbReference>
<dbReference type="GO" id="GO:0042826">
    <property type="term" value="F:histone deacetylase binding"/>
    <property type="evidence" value="ECO:0007669"/>
    <property type="project" value="TreeGrafter"/>
</dbReference>
<dbReference type="Proteomes" id="UP001165080">
    <property type="component" value="Unassembled WGS sequence"/>
</dbReference>
<evidence type="ECO:0000256" key="2">
    <source>
        <dbReference type="ARBA" id="ARBA00022679"/>
    </source>
</evidence>
<evidence type="ECO:0000313" key="10">
    <source>
        <dbReference type="EMBL" id="GLC55606.1"/>
    </source>
</evidence>
<sequence>MLDQLEALAGADRRVAEAMASRDPSRVRDAVEHALLAQPEFFAEAVTQLTSGEVEGCAPVQQRADAAKDRGNALFRKGQYSEAIESYTEALQHQQALTASGRAAASRLFSNRAAALLRLGGAPPAAAPAPAPAARGLGPPSSPSSFSATSPAASGPGPGLSSVAAAAARSALTDAQCAVAADPLFAKAHYRAACARRALGDLRGALSECRRAVEAGGGGPGGPAGGSGAGAGGGGRAAGGRAGGGGGAGAGGGGGGGAGGGGAAQVDDAAALLSDLELELSRAQGREGEGEVQGQGRGRRRGGGGGGAAGGGTCSVEEAKFGGEALPRSATDPRVIEGCSAELGRHLIVDPAAPPLPPAMDVLYDWPLAAVLCKRWRRRGGGGAGVGAGSGAALLRCWRCTAPLQAEYGTVPYPCLYCPMALYCSPYCRDHDLFHVPGGCECGLPWSHLLPEEAVLACRLVRRAAAEAEVTEAEVTEAEVTAEAEAARDVEAKTGEPPSGSTGGDVRKRSAAAVAMGDPHMTRGSAPTREVLGKLLAHCDSLEPPDLLRTAVLAATTAAAYRSACHAALRRWLKQRLQPPEMMEATETEAEAAEAEAAEAEAAEAEAAEAEAAEAEAAEAEATEAEAEATEAEPEAKEAKEAKEATVAMEARAATEGQRRWQRLRWLSGGVPVEGHRPPEVTAAEVFEAMCRVRVNGIAVRPDATTSSYDRLALGLYPRAALLNHSCLPSLGLRFRGVQLVARSCRPVAPGQPLTISYGPQRGKTPRDQRVAELQAQYAFTCGCEACTDPRFGGGSAAAALEAALWGLNCPSSPCSSSSSSSSQAGQPEPGPNRSKTTHLAAPKPKQLPAAVLPADPRVAILCGGGAAAAADSTSRSEAAIGTAGSGASARSRSTCACCGRSLTREQEAAAASALTAADELAEEAAAALGEDAAAGGGGGGGSGGRLPLPTAAALLAAWRRLQQAADLRRRVLPDTNRLMGATLHQLGAAALTVLRSAGPAAAGGVGGAAELAALAADAVRYVSYSVMALQVVYGSCSTEVLYELELMAQLLDLMPPPPPALSEPAAGVQQQRQRAVPQQPTSPEVQQPRRSSEPLFPSQGQCPCCGADGGAHEAAVNSRLDALLAAVVCSCQRNDDALTANRQRPQQRSAPVAAAAAAAAALGHIDDGGGDGGGEGAAGGSEAVEERLREVARELQGCLRWHLLGVWPRSGLAAAQAE</sequence>
<feature type="region of interest" description="Disordered" evidence="8">
    <location>
        <begin position="479"/>
        <end position="509"/>
    </location>
</feature>